<dbReference type="EMBL" id="MU268189">
    <property type="protein sequence ID" value="KAH7905446.1"/>
    <property type="molecule type" value="Genomic_DNA"/>
</dbReference>
<comment type="caution">
    <text evidence="1">The sequence shown here is derived from an EMBL/GenBank/DDBJ whole genome shotgun (WGS) entry which is preliminary data.</text>
</comment>
<evidence type="ECO:0000313" key="1">
    <source>
        <dbReference type="EMBL" id="KAH7905446.1"/>
    </source>
</evidence>
<protein>
    <submittedName>
        <fullName evidence="1">Uncharacterized protein</fullName>
    </submittedName>
</protein>
<reference evidence="1" key="1">
    <citation type="journal article" date="2021" name="New Phytol.">
        <title>Evolutionary innovations through gain and loss of genes in the ectomycorrhizal Boletales.</title>
        <authorList>
            <person name="Wu G."/>
            <person name="Miyauchi S."/>
            <person name="Morin E."/>
            <person name="Kuo A."/>
            <person name="Drula E."/>
            <person name="Varga T."/>
            <person name="Kohler A."/>
            <person name="Feng B."/>
            <person name="Cao Y."/>
            <person name="Lipzen A."/>
            <person name="Daum C."/>
            <person name="Hundley H."/>
            <person name="Pangilinan J."/>
            <person name="Johnson J."/>
            <person name="Barry K."/>
            <person name="LaButti K."/>
            <person name="Ng V."/>
            <person name="Ahrendt S."/>
            <person name="Min B."/>
            <person name="Choi I.G."/>
            <person name="Park H."/>
            <person name="Plett J.M."/>
            <person name="Magnuson J."/>
            <person name="Spatafora J.W."/>
            <person name="Nagy L.G."/>
            <person name="Henrissat B."/>
            <person name="Grigoriev I.V."/>
            <person name="Yang Z.L."/>
            <person name="Xu J."/>
            <person name="Martin F.M."/>
        </authorList>
    </citation>
    <scope>NUCLEOTIDE SEQUENCE</scope>
    <source>
        <strain evidence="1">ATCC 28755</strain>
    </source>
</reference>
<organism evidence="1 2">
    <name type="scientific">Hygrophoropsis aurantiaca</name>
    <dbReference type="NCBI Taxonomy" id="72124"/>
    <lineage>
        <taxon>Eukaryota</taxon>
        <taxon>Fungi</taxon>
        <taxon>Dikarya</taxon>
        <taxon>Basidiomycota</taxon>
        <taxon>Agaricomycotina</taxon>
        <taxon>Agaricomycetes</taxon>
        <taxon>Agaricomycetidae</taxon>
        <taxon>Boletales</taxon>
        <taxon>Coniophorineae</taxon>
        <taxon>Hygrophoropsidaceae</taxon>
        <taxon>Hygrophoropsis</taxon>
    </lineage>
</organism>
<gene>
    <name evidence="1" type="ORF">BJ138DRAFT_773074</name>
</gene>
<sequence>MKLRSAIEERDMDMRASESNPSFATSSSTSGTSFASASTHGSLASASTYGSLRTVSSQPDSIISSSTSGSESAASQSDSLISSSTSTSAFTSTSEFTAASTSASMTFANSSTSTLTPTAPLRLTKSPNVRPIDLAPAPSSSLPTRSPLPSFSPLRPAHPPVSHQEHDQDLNHENHDQESRLYTSSPTASDTTHSQHDYNQGNITEATAETSLYLTEHESTRLSTLEQHHLGLGEDDSEGEEDGEVGIGLSLLGALAMDDDDDDEMDARTRRSDGGQGIAHGKTSGAGAIPWTKYAPSPNKNMNGMEIPGGHTHESGADREYQGDDGHHANGRHEEQIDDEAEEEVEDEEGYWDRASDIYDDYRYSRYSMASALSKRISAMPGSKRVSTMSKSPLSGNKRASKMSVMTKGSGKSVPPMPSFSPDRPSFENRPSIESRADAPSVYSRPSVYSQVDRPSIYSQADESVYSRPSFEENQRPSFESQSPSQNNHSLASQVRPPFESRPSFESQRSATESQYSEDSHSDSHSQYSRSRSDSRSSTATLSPLTTQFPQPPVSRLRGELWPGAGAIGGGSEEVEGGGGKEQQSKGEKEGEGAGDISFVSQLTNPFDSHETKELACGTQQHDPPTPNPHDNLIQTPTGSTHTNTNPNNTFPISPLLHTSFGSPHSSASELGSRVTSGYTEDDGERHGEHNDDLNVDEHITPGKEGDLRADDSFTSTTLVPSSSSGTATPISTPTPPPVTTALRPRQPSSTQPHPFARTSIFLPHPNAPKAVGAGATSGPLYARPGQQSHPVSQVPNTKSEQHPGVPNPNIPLPKPGFPHLQPASLPNTTPFSIHVLHHIRGSTSAGGIMNPRTVYGRCEPDLAAAMGPVPILFSTNPLPPLPDVLGGVGLGIGGNHMETASVNAMNTGFGGLGDPGPTTVSPGFAAPPNVMGVPTRTMSAGPMGAPSSSFPPPAKAPAPARSSSAVATGGGASDSAPSRPVPRRAMTQDGSRGGLGGILSNRSGPSPDTNANPNANPSTSANIAIPRAGFVPQVGAARPRSRSFSAFGARAPVTNGMLNDIESKK</sequence>
<dbReference type="Proteomes" id="UP000790377">
    <property type="component" value="Unassembled WGS sequence"/>
</dbReference>
<proteinExistence type="predicted"/>
<evidence type="ECO:0000313" key="2">
    <source>
        <dbReference type="Proteomes" id="UP000790377"/>
    </source>
</evidence>
<keyword evidence="2" id="KW-1185">Reference proteome</keyword>
<name>A0ACB7ZWW3_9AGAM</name>
<accession>A0ACB7ZWW3</accession>